<sequence>MTLSTRAKVGISLSAIAAAIGGRDGAASAYQKLRDRDRIETDDLIRDLRGYWTVLKGKYGNKPKKRSKSKK</sequence>
<reference evidence="1 2" key="1">
    <citation type="journal article" date="2016" name="Nat. Commun.">
        <title>Thousands of microbial genomes shed light on interconnected biogeochemical processes in an aquifer system.</title>
        <authorList>
            <person name="Anantharaman K."/>
            <person name="Brown C.T."/>
            <person name="Hug L.A."/>
            <person name="Sharon I."/>
            <person name="Castelle C.J."/>
            <person name="Probst A.J."/>
            <person name="Thomas B.C."/>
            <person name="Singh A."/>
            <person name="Wilkins M.J."/>
            <person name="Karaoz U."/>
            <person name="Brodie E.L."/>
            <person name="Williams K.H."/>
            <person name="Hubbard S.S."/>
            <person name="Banfield J.F."/>
        </authorList>
    </citation>
    <scope>NUCLEOTIDE SEQUENCE [LARGE SCALE GENOMIC DNA]</scope>
</reference>
<protein>
    <submittedName>
        <fullName evidence="1">Uncharacterized protein</fullName>
    </submittedName>
</protein>
<evidence type="ECO:0000313" key="2">
    <source>
        <dbReference type="Proteomes" id="UP000177235"/>
    </source>
</evidence>
<dbReference type="EMBL" id="MFFF01000027">
    <property type="protein sequence ID" value="OGE98690.1"/>
    <property type="molecule type" value="Genomic_DNA"/>
</dbReference>
<proteinExistence type="predicted"/>
<organism evidence="1 2">
    <name type="scientific">Candidatus Doudnabacteria bacterium RIFCSPLOWO2_02_FULL_48_13</name>
    <dbReference type="NCBI Taxonomy" id="1817845"/>
    <lineage>
        <taxon>Bacteria</taxon>
        <taxon>Candidatus Doudnaibacteriota</taxon>
    </lineage>
</organism>
<gene>
    <name evidence="1" type="ORF">A3J05_04485</name>
</gene>
<accession>A0A1F5QA77</accession>
<name>A0A1F5QA77_9BACT</name>
<comment type="caution">
    <text evidence="1">The sequence shown here is derived from an EMBL/GenBank/DDBJ whole genome shotgun (WGS) entry which is preliminary data.</text>
</comment>
<evidence type="ECO:0000313" key="1">
    <source>
        <dbReference type="EMBL" id="OGE98690.1"/>
    </source>
</evidence>
<dbReference type="AlphaFoldDB" id="A0A1F5QA77"/>
<dbReference type="Proteomes" id="UP000177235">
    <property type="component" value="Unassembled WGS sequence"/>
</dbReference>